<gene>
    <name evidence="1" type="primary">bamA_3</name>
    <name evidence="1" type="ORF">FVB9532_02800</name>
</gene>
<sequence length="395" mass="45535">MAISSSKKRTLDKITIKGYEKFPHSFLNNYLRLKTGKEFNKTSINKKTKALQNLSFANQIRKPEVLFTNDSTTVFLYLEKQNSNLFDGFLGFSNSEENSNLQLNGHINLQLTNNLNYGEELHIEYKNNGDEYSYFNAEVILPYLFNTPISAEASLNLTRQDSTFSNSTQEIKGTYTANPLLKFSTGYKTENSNYLLEENQTSLENYSDYNSNYLTGRITYSKTDNKTIFKNISYISLNTEIGNRENNDKRINQQRITFSGFHNFKLNNRNFIYIANHTGYLNSENYLTNELFRTGGINTLRGFRENSLIGNLYSFFNTEYRYTVDKSLYANTILDFGKLKNQNLNQNSNLISFGFGFGLNTKSGLFKLIFANGKTENQSFEIKNTTVHLKLSTEF</sequence>
<reference evidence="1" key="1">
    <citation type="submission" date="2019-09" db="EMBL/GenBank/DDBJ databases">
        <authorList>
            <person name="Rodrigo-Torres L."/>
            <person name="Arahal R. D."/>
            <person name="Lucena T."/>
        </authorList>
    </citation>
    <scope>NUCLEOTIDE SEQUENCE</scope>
    <source>
        <strain evidence="1">ISS653</strain>
    </source>
</reference>
<organism evidence="1 2">
    <name type="scientific">Mesonia oceanica</name>
    <dbReference type="NCBI Taxonomy" id="2687242"/>
    <lineage>
        <taxon>Bacteria</taxon>
        <taxon>Pseudomonadati</taxon>
        <taxon>Bacteroidota</taxon>
        <taxon>Flavobacteriia</taxon>
        <taxon>Flavobacteriales</taxon>
        <taxon>Flavobacteriaceae</taxon>
        <taxon>Mesonia</taxon>
    </lineage>
</organism>
<keyword evidence="2" id="KW-1185">Reference proteome</keyword>
<dbReference type="EMBL" id="CABVMM010000011">
    <property type="protein sequence ID" value="VVV01508.1"/>
    <property type="molecule type" value="Genomic_DNA"/>
</dbReference>
<name>A0AC61YCB0_9FLAO</name>
<comment type="caution">
    <text evidence="1">The sequence shown here is derived from an EMBL/GenBank/DDBJ whole genome shotgun (WGS) entry which is preliminary data.</text>
</comment>
<protein>
    <submittedName>
        <fullName evidence="1">Outer membrane protein assembly factor BamA</fullName>
    </submittedName>
</protein>
<evidence type="ECO:0000313" key="1">
    <source>
        <dbReference type="EMBL" id="VVV01508.1"/>
    </source>
</evidence>
<accession>A0AC61YCB0</accession>
<proteinExistence type="predicted"/>
<evidence type="ECO:0000313" key="2">
    <source>
        <dbReference type="Proteomes" id="UP000356253"/>
    </source>
</evidence>
<dbReference type="Proteomes" id="UP000356253">
    <property type="component" value="Unassembled WGS sequence"/>
</dbReference>